<dbReference type="AlphaFoldDB" id="A0A444Z5Z3"/>
<comment type="caution">
    <text evidence="1">The sequence shown here is derived from an EMBL/GenBank/DDBJ whole genome shotgun (WGS) entry which is preliminary data.</text>
</comment>
<sequence>MSSICVNKMLIDGGAVVSLLPKRMIIKVEKYFDDLIPTNISVTDYSGVSTPANCLVTLQVKVGSSSRTTIFVVVSSKASYNALLDRDWIHGVGVVPSTVHQSILLWTDKGMSKVIKANSSLYVE</sequence>
<dbReference type="PANTHER" id="PTHR33240">
    <property type="entry name" value="OS08G0508500 PROTEIN"/>
    <property type="match status" value="1"/>
</dbReference>
<dbReference type="PANTHER" id="PTHR33240:SF15">
    <property type="entry name" value="GAG-PRO-LIKE PROTEIN"/>
    <property type="match status" value="1"/>
</dbReference>
<accession>A0A444Z5Z3</accession>
<evidence type="ECO:0000313" key="1">
    <source>
        <dbReference type="EMBL" id="RYR09583.1"/>
    </source>
</evidence>
<name>A0A444Z5Z3_ARAHY</name>
<dbReference type="Proteomes" id="UP000289738">
    <property type="component" value="Chromosome B05"/>
</dbReference>
<organism evidence="1 2">
    <name type="scientific">Arachis hypogaea</name>
    <name type="common">Peanut</name>
    <dbReference type="NCBI Taxonomy" id="3818"/>
    <lineage>
        <taxon>Eukaryota</taxon>
        <taxon>Viridiplantae</taxon>
        <taxon>Streptophyta</taxon>
        <taxon>Embryophyta</taxon>
        <taxon>Tracheophyta</taxon>
        <taxon>Spermatophyta</taxon>
        <taxon>Magnoliopsida</taxon>
        <taxon>eudicotyledons</taxon>
        <taxon>Gunneridae</taxon>
        <taxon>Pentapetalae</taxon>
        <taxon>rosids</taxon>
        <taxon>fabids</taxon>
        <taxon>Fabales</taxon>
        <taxon>Fabaceae</taxon>
        <taxon>Papilionoideae</taxon>
        <taxon>50 kb inversion clade</taxon>
        <taxon>dalbergioids sensu lato</taxon>
        <taxon>Dalbergieae</taxon>
        <taxon>Pterocarpus clade</taxon>
        <taxon>Arachis</taxon>
    </lineage>
</organism>
<keyword evidence="2" id="KW-1185">Reference proteome</keyword>
<proteinExistence type="predicted"/>
<evidence type="ECO:0008006" key="3">
    <source>
        <dbReference type="Google" id="ProtNLM"/>
    </source>
</evidence>
<evidence type="ECO:0000313" key="2">
    <source>
        <dbReference type="Proteomes" id="UP000289738"/>
    </source>
</evidence>
<reference evidence="1 2" key="1">
    <citation type="submission" date="2019-01" db="EMBL/GenBank/DDBJ databases">
        <title>Sequencing of cultivated peanut Arachis hypogaea provides insights into genome evolution and oil improvement.</title>
        <authorList>
            <person name="Chen X."/>
        </authorList>
    </citation>
    <scope>NUCLEOTIDE SEQUENCE [LARGE SCALE GENOMIC DNA]</scope>
    <source>
        <strain evidence="2">cv. Fuhuasheng</strain>
        <tissue evidence="1">Leaves</tissue>
    </source>
</reference>
<gene>
    <name evidence="1" type="ORF">Ahy_B05g077951</name>
</gene>
<dbReference type="EMBL" id="SDMP01000015">
    <property type="protein sequence ID" value="RYR09583.1"/>
    <property type="molecule type" value="Genomic_DNA"/>
</dbReference>
<protein>
    <recommendedName>
        <fullName evidence="3">Peptidase A2 domain-containing protein</fullName>
    </recommendedName>
</protein>
<dbReference type="STRING" id="3818.A0A444Z5Z3"/>